<dbReference type="KEGG" id="sacd:HS1genome_1848"/>
<organism evidence="1 3">
    <name type="scientific">Sulfodiicoccus acidiphilus</name>
    <dbReference type="NCBI Taxonomy" id="1670455"/>
    <lineage>
        <taxon>Archaea</taxon>
        <taxon>Thermoproteota</taxon>
        <taxon>Thermoprotei</taxon>
        <taxon>Sulfolobales</taxon>
        <taxon>Sulfolobaceae</taxon>
        <taxon>Sulfodiicoccus</taxon>
    </lineage>
</organism>
<dbReference type="EMBL" id="AP018553">
    <property type="protein sequence ID" value="BBD73459.1"/>
    <property type="molecule type" value="Genomic_DNA"/>
</dbReference>
<gene>
    <name evidence="2" type="ORF">GCM10007116_08480</name>
    <name evidence="1" type="ORF">HS1genome_1848</name>
</gene>
<dbReference type="Proteomes" id="UP000276741">
    <property type="component" value="Chromosome"/>
</dbReference>
<accession>A0A348B5K7</accession>
<reference evidence="2" key="4">
    <citation type="submission" date="2020-09" db="EMBL/GenBank/DDBJ databases">
        <authorList>
            <person name="Sun Q."/>
            <person name="Ohkuma M."/>
        </authorList>
    </citation>
    <scope>NUCLEOTIDE SEQUENCE</scope>
    <source>
        <strain evidence="2">JCM 31740</strain>
    </source>
</reference>
<proteinExistence type="predicted"/>
<dbReference type="Proteomes" id="UP000616143">
    <property type="component" value="Unassembled WGS sequence"/>
</dbReference>
<reference evidence="1" key="3">
    <citation type="journal article" date="2019" name="BMC Res. Notes">
        <title>Complete genome sequence of the Sulfodiicoccus acidiphilus strain HS-1T, the first crenarchaeon that lacks polB3, isolated from an acidic hot spring in Ohwaku-dani, Hakone, Japan.</title>
        <authorList>
            <person name="Sakai H.D."/>
            <person name="Kurosawa N."/>
        </authorList>
    </citation>
    <scope>NUCLEOTIDE SEQUENCE</scope>
    <source>
        <strain evidence="1">HS-1</strain>
    </source>
</reference>
<reference evidence="2" key="1">
    <citation type="journal article" date="2014" name="Int. J. Syst. Evol. Microbiol.">
        <title>Complete genome sequence of Corynebacterium casei LMG S-19264T (=DSM 44701T), isolated from a smear-ripened cheese.</title>
        <authorList>
            <consortium name="US DOE Joint Genome Institute (JGI-PGF)"/>
            <person name="Walter F."/>
            <person name="Albersmeier A."/>
            <person name="Kalinowski J."/>
            <person name="Ruckert C."/>
        </authorList>
    </citation>
    <scope>NUCLEOTIDE SEQUENCE</scope>
    <source>
        <strain evidence="2">JCM 31740</strain>
    </source>
</reference>
<reference evidence="3" key="2">
    <citation type="submission" date="2018-04" db="EMBL/GenBank/DDBJ databases">
        <title>Complete genome sequence of Sulfodiicoccus acidiphilus strain HS-1.</title>
        <authorList>
            <person name="Sakai H.D."/>
            <person name="Kurosawa N."/>
        </authorList>
    </citation>
    <scope>NUCLEOTIDE SEQUENCE [LARGE SCALE GENOMIC DNA]</scope>
    <source>
        <strain evidence="3">HS-1</strain>
    </source>
</reference>
<dbReference type="AlphaFoldDB" id="A0A348B5K7"/>
<sequence length="86" mass="9768">MHVTSNITISAIQTSTNTKPSSNELFNVHPVLAYEVVVDNEAGLFVRFSQSKPHTVETREAMVSIYRDEKRRIVALDVEYEEDEPS</sequence>
<name>A0A348B5K7_9CREN</name>
<evidence type="ECO:0000313" key="1">
    <source>
        <dbReference type="EMBL" id="BBD73459.1"/>
    </source>
</evidence>
<evidence type="ECO:0000313" key="2">
    <source>
        <dbReference type="EMBL" id="GGT92956.1"/>
    </source>
</evidence>
<dbReference type="EMBL" id="BMQS01000006">
    <property type="protein sequence ID" value="GGT92956.1"/>
    <property type="molecule type" value="Genomic_DNA"/>
</dbReference>
<evidence type="ECO:0000313" key="3">
    <source>
        <dbReference type="Proteomes" id="UP000276741"/>
    </source>
</evidence>
<keyword evidence="3" id="KW-1185">Reference proteome</keyword>
<protein>
    <submittedName>
        <fullName evidence="1">Uncharacterized protein</fullName>
    </submittedName>
</protein>